<dbReference type="PANTHER" id="PTHR36512">
    <property type="entry name" value="D-AMINOPEPTIDASE"/>
    <property type="match status" value="1"/>
</dbReference>
<keyword evidence="4" id="KW-1185">Reference proteome</keyword>
<dbReference type="SUPFAM" id="SSF56266">
    <property type="entry name" value="DmpA/ArgJ-like"/>
    <property type="match status" value="1"/>
</dbReference>
<comment type="caution">
    <text evidence="3">The sequence shown here is derived from an EMBL/GenBank/DDBJ whole genome shotgun (WGS) entry which is preliminary data.</text>
</comment>
<dbReference type="Proteomes" id="UP000053586">
    <property type="component" value="Unassembled WGS sequence"/>
</dbReference>
<dbReference type="MEROPS" id="P01.003"/>
<dbReference type="OrthoDB" id="9770388at2"/>
<name>H5TBY1_9ALTE</name>
<feature type="chain" id="PRO_5003598170" description="D-aminopeptidase" evidence="2">
    <location>
        <begin position="20"/>
        <end position="388"/>
    </location>
</feature>
<reference evidence="3 4" key="2">
    <citation type="journal article" date="2017" name="Antonie Van Leeuwenhoek">
        <title>Rhizobium rhizosphaerae sp. nov., a novel species isolated from rice rhizosphere.</title>
        <authorList>
            <person name="Zhao J.J."/>
            <person name="Zhang J."/>
            <person name="Zhang R.J."/>
            <person name="Zhang C.W."/>
            <person name="Yin H.Q."/>
            <person name="Zhang X.X."/>
        </authorList>
    </citation>
    <scope>NUCLEOTIDE SEQUENCE [LARGE SCALE GENOMIC DNA]</scope>
    <source>
        <strain evidence="3 4">ACAM 611</strain>
    </source>
</reference>
<dbReference type="RefSeq" id="WP_006005270.1">
    <property type="nucleotide sequence ID" value="NZ_BAET01000015.1"/>
</dbReference>
<sequence length="388" mass="42245">MKAILILCSVLFISFSVEAEKPRARDLGIPFVGETGYYNSITDVKGVEVGYSTIISETDDNKISKGQIRTGVTAIFPRGKKFSPVYANWYSLNGNGEMTGTTWVTESGFLETPIMITNTNSVGVVRDTILKWYVDTNWYQGEDWWYTYPVVGETYDGFLNDIYGFHVKEKHVLEAINNTKIGAIAEGNVGGGTGMMCLGFKCGTGTSSRIVKIKDETYTIGVLVQANFGSKRNLTIAGVAVGRELKDTKSEIYNAPPNSRRQEGDGSIIVILATDAPLLPHQLKRIAQRIPLGIGITGGRGSNGSGDIFLAFSTANENAFNRGENTSVETFPNDLITPLFEATVQSVEESIINAMVAAETMTGNNGNTSYAIPHDKLVEVLKKYKVVP</sequence>
<evidence type="ECO:0008006" key="5">
    <source>
        <dbReference type="Google" id="ProtNLM"/>
    </source>
</evidence>
<dbReference type="GO" id="GO:0004177">
    <property type="term" value="F:aminopeptidase activity"/>
    <property type="evidence" value="ECO:0007669"/>
    <property type="project" value="TreeGrafter"/>
</dbReference>
<protein>
    <recommendedName>
        <fullName evidence="5">D-aminopeptidase</fullName>
    </recommendedName>
</protein>
<dbReference type="PANTHER" id="PTHR36512:SF3">
    <property type="entry name" value="BLR5678 PROTEIN"/>
    <property type="match status" value="1"/>
</dbReference>
<keyword evidence="2" id="KW-0732">Signal</keyword>
<dbReference type="EMBL" id="BAET01000015">
    <property type="protein sequence ID" value="GAB55808.1"/>
    <property type="molecule type" value="Genomic_DNA"/>
</dbReference>
<dbReference type="AlphaFoldDB" id="H5TBY1"/>
<dbReference type="InterPro" id="IPR016117">
    <property type="entry name" value="ArgJ-like_dom_sf"/>
</dbReference>
<dbReference type="CDD" id="cd02253">
    <property type="entry name" value="DmpA"/>
    <property type="match status" value="1"/>
</dbReference>
<comment type="similarity">
    <text evidence="1">Belongs to the peptidase S58 family.</text>
</comment>
<feature type="signal peptide" evidence="2">
    <location>
        <begin position="1"/>
        <end position="19"/>
    </location>
</feature>
<dbReference type="Gene3D" id="3.60.70.12">
    <property type="entry name" value="L-amino peptidase D-ALA esterase/amidase"/>
    <property type="match status" value="1"/>
</dbReference>
<evidence type="ECO:0000256" key="1">
    <source>
        <dbReference type="ARBA" id="ARBA00007068"/>
    </source>
</evidence>
<dbReference type="Pfam" id="PF03576">
    <property type="entry name" value="Peptidase_S58"/>
    <property type="match status" value="1"/>
</dbReference>
<proteinExistence type="inferred from homology"/>
<dbReference type="eggNOG" id="COG3191">
    <property type="taxonomic scope" value="Bacteria"/>
</dbReference>
<reference evidence="3 4" key="1">
    <citation type="journal article" date="2012" name="J. Bacteriol.">
        <title>Genome sequence of proteorhodopsin-containing sea ice bacterium Glaciecola punicea ACAM 611T.</title>
        <authorList>
            <person name="Qin Q.-L."/>
            <person name="Xie B.-B."/>
            <person name="Shu Y.-L."/>
            <person name="Rong J.-C."/>
            <person name="Zhao D.-L."/>
            <person name="Zhang X.-Y."/>
            <person name="Chen X.-L."/>
            <person name="Zhou B.-C."/>
            <person name="Zhanga Y.-Z."/>
        </authorList>
    </citation>
    <scope>NUCLEOTIDE SEQUENCE [LARGE SCALE GENOMIC DNA]</scope>
    <source>
        <strain evidence="3 4">ACAM 611</strain>
    </source>
</reference>
<gene>
    <name evidence="3" type="ORF">GPUN_1692</name>
</gene>
<evidence type="ECO:0000313" key="3">
    <source>
        <dbReference type="EMBL" id="GAB55808.1"/>
    </source>
</evidence>
<organism evidence="3 4">
    <name type="scientific">Glaciecola punicea ACAM 611</name>
    <dbReference type="NCBI Taxonomy" id="1121923"/>
    <lineage>
        <taxon>Bacteria</taxon>
        <taxon>Pseudomonadati</taxon>
        <taxon>Pseudomonadota</taxon>
        <taxon>Gammaproteobacteria</taxon>
        <taxon>Alteromonadales</taxon>
        <taxon>Alteromonadaceae</taxon>
        <taxon>Glaciecola</taxon>
    </lineage>
</organism>
<evidence type="ECO:0000313" key="4">
    <source>
        <dbReference type="Proteomes" id="UP000053586"/>
    </source>
</evidence>
<evidence type="ECO:0000256" key="2">
    <source>
        <dbReference type="SAM" id="SignalP"/>
    </source>
</evidence>
<dbReference type="InterPro" id="IPR005321">
    <property type="entry name" value="Peptidase_S58_DmpA"/>
</dbReference>
<accession>H5TBY1</accession>